<evidence type="ECO:0008006" key="2">
    <source>
        <dbReference type="Google" id="ProtNLM"/>
    </source>
</evidence>
<accession>A0A450Y728</accession>
<dbReference type="InterPro" id="IPR001680">
    <property type="entry name" value="WD40_rpt"/>
</dbReference>
<proteinExistence type="predicted"/>
<dbReference type="InterPro" id="IPR015943">
    <property type="entry name" value="WD40/YVTN_repeat-like_dom_sf"/>
</dbReference>
<dbReference type="SUPFAM" id="SSF50969">
    <property type="entry name" value="YVTN repeat-like/Quinoprotein amine dehydrogenase"/>
    <property type="match status" value="1"/>
</dbReference>
<dbReference type="InterPro" id="IPR029060">
    <property type="entry name" value="PIN-like_dom_sf"/>
</dbReference>
<dbReference type="SUPFAM" id="SSF88723">
    <property type="entry name" value="PIN domain-like"/>
    <property type="match status" value="1"/>
</dbReference>
<organism evidence="1">
    <name type="scientific">Candidatus Kentrum sp. SD</name>
    <dbReference type="NCBI Taxonomy" id="2126332"/>
    <lineage>
        <taxon>Bacteria</taxon>
        <taxon>Pseudomonadati</taxon>
        <taxon>Pseudomonadota</taxon>
        <taxon>Gammaproteobacteria</taxon>
        <taxon>Candidatus Kentrum</taxon>
    </lineage>
</organism>
<gene>
    <name evidence="1" type="ORF">BECKSD772F_GA0070984_10148</name>
</gene>
<sequence>MRLHFRLYRMVRPLLPHSGFVQQAYQLLSVSIGRDNCSPGGAITRESPGTRKTYAGKYGELTPLRQRGGGGFCLPLTHYWIATGGWNKEDSIYLIDRATGRMTRRLAGLENVILHLCVSPDGRWLGASPGGKNGVRVFDAENNFREVFADRAYGDDSYGCAFGPRSRRLVTTSWDGKLRRYERAADGFRRAASLRADGGKQPYGVAFHPHSDSGRVAVGFADTTNLAVLDGADLTLRYTPDTGGLGNGSLDSVAWWENQKQHFELRISSLVEEEIGRGDPVAAKRREAFTMDIPSLAVSDEAIALAEDLMEQRAIPKGSEEDAFHIAIAATQGVDFLLTWNFRHINNAETKQLIAEVVQSHGYTCPQLCSPEELGENRND</sequence>
<dbReference type="Gene3D" id="2.130.10.10">
    <property type="entry name" value="YVTN repeat-like/Quinoprotein amine dehydrogenase"/>
    <property type="match status" value="1"/>
</dbReference>
<protein>
    <recommendedName>
        <fullName evidence="2">PIN domain-containing protein</fullName>
    </recommendedName>
</protein>
<dbReference type="AlphaFoldDB" id="A0A450Y728"/>
<dbReference type="CDD" id="cd18687">
    <property type="entry name" value="PIN_VapC-like"/>
    <property type="match status" value="1"/>
</dbReference>
<dbReference type="InterPro" id="IPR011044">
    <property type="entry name" value="Quino_amine_DH_bsu"/>
</dbReference>
<evidence type="ECO:0000313" key="1">
    <source>
        <dbReference type="EMBL" id="VFK37326.1"/>
    </source>
</evidence>
<dbReference type="EMBL" id="CAADFR010000014">
    <property type="protein sequence ID" value="VFK37326.1"/>
    <property type="molecule type" value="Genomic_DNA"/>
</dbReference>
<dbReference type="SMART" id="SM00320">
    <property type="entry name" value="WD40"/>
    <property type="match status" value="3"/>
</dbReference>
<reference evidence="1" key="1">
    <citation type="submission" date="2019-02" db="EMBL/GenBank/DDBJ databases">
        <authorList>
            <person name="Gruber-Vodicka R. H."/>
            <person name="Seah K. B. B."/>
        </authorList>
    </citation>
    <scope>NUCLEOTIDE SEQUENCE</scope>
    <source>
        <strain evidence="1">BECK_S1321</strain>
    </source>
</reference>
<name>A0A450Y728_9GAMM</name>